<dbReference type="Pfam" id="PF00106">
    <property type="entry name" value="adh_short"/>
    <property type="match status" value="1"/>
</dbReference>
<dbReference type="PANTHER" id="PTHR43963:SF6">
    <property type="entry name" value="CHAIN DEHYDROGENASE FAMILY PROTEIN, PUTATIVE (AFU_ORTHOLOGUE AFUA_3G15350)-RELATED"/>
    <property type="match status" value="1"/>
</dbReference>
<sequence length="235" mass="24568">MSEANRVAVVTGSNRGLGKAIARGLAETGAHVVVTARTEEAAHRAADELLADELSASGQQLDIADPASVARAMADVGYQYGRLDILVNNAGIAIDRGQAAASADIEKVRATLDTNIMGTWRCCTAAIPEMRKNGYGRIVNVTSHMGTFGEMGTGSVSYRVSKAGVNALTCILAAELKDDGILVNAASPGKVDTRLAYGKANSTPDEAADTFVWLATLPSDGPTGGLYFQRRPLAW</sequence>
<dbReference type="PANTHER" id="PTHR43963">
    <property type="entry name" value="CARBONYL REDUCTASE 1-RELATED"/>
    <property type="match status" value="1"/>
</dbReference>
<dbReference type="EMBL" id="QGSZ01000348">
    <property type="protein sequence ID" value="RQW95982.1"/>
    <property type="molecule type" value="Genomic_DNA"/>
</dbReference>
<keyword evidence="6" id="KW-1185">Reference proteome</keyword>
<dbReference type="GO" id="GO:0016616">
    <property type="term" value="F:oxidoreductase activity, acting on the CH-OH group of donors, NAD or NADP as acceptor"/>
    <property type="evidence" value="ECO:0007669"/>
    <property type="project" value="InterPro"/>
</dbReference>
<dbReference type="AlphaFoldDB" id="A0A3N9WLV3"/>
<dbReference type="Gene3D" id="3.40.50.720">
    <property type="entry name" value="NAD(P)-binding Rossmann-like Domain"/>
    <property type="match status" value="1"/>
</dbReference>
<name>A0A3N9WLV3_9ACTN</name>
<evidence type="ECO:0000313" key="5">
    <source>
        <dbReference type="EMBL" id="RQW95982.1"/>
    </source>
</evidence>
<comment type="similarity">
    <text evidence="1 4">Belongs to the short-chain dehydrogenases/reductases (SDR) family.</text>
</comment>
<reference evidence="5 6" key="1">
    <citation type="submission" date="2018-05" db="EMBL/GenBank/DDBJ databases">
        <title>Micromonospora from Atacama Desert.</title>
        <authorList>
            <person name="Carro L."/>
            <person name="Goodfellow M."/>
            <person name="Klenk H.-P."/>
        </authorList>
    </citation>
    <scope>NUCLEOTIDE SEQUENCE [LARGE SCALE GENOMIC DNA]</scope>
    <source>
        <strain evidence="5 6">LB39</strain>
    </source>
</reference>
<dbReference type="CDD" id="cd05324">
    <property type="entry name" value="carb_red_PTCR-like_SDR_c"/>
    <property type="match status" value="1"/>
</dbReference>
<dbReference type="OrthoDB" id="9781117at2"/>
<gene>
    <name evidence="5" type="ORF">DLJ59_31905</name>
</gene>
<dbReference type="PRINTS" id="PR00081">
    <property type="entry name" value="GDHRDH"/>
</dbReference>
<evidence type="ECO:0000256" key="4">
    <source>
        <dbReference type="RuleBase" id="RU000363"/>
    </source>
</evidence>
<keyword evidence="3" id="KW-0560">Oxidoreductase</keyword>
<dbReference type="PRINTS" id="PR00080">
    <property type="entry name" value="SDRFAMILY"/>
</dbReference>
<proteinExistence type="inferred from homology"/>
<dbReference type="InterPro" id="IPR002347">
    <property type="entry name" value="SDR_fam"/>
</dbReference>
<dbReference type="InterPro" id="IPR036291">
    <property type="entry name" value="NAD(P)-bd_dom_sf"/>
</dbReference>
<dbReference type="SUPFAM" id="SSF51735">
    <property type="entry name" value="NAD(P)-binding Rossmann-fold domains"/>
    <property type="match status" value="1"/>
</dbReference>
<dbReference type="InterPro" id="IPR045313">
    <property type="entry name" value="CBR1-like"/>
</dbReference>
<dbReference type="RefSeq" id="WP_124777615.1">
    <property type="nucleotide sequence ID" value="NZ_QGSZ01000348.1"/>
</dbReference>
<accession>A0A3N9WLV3</accession>
<comment type="caution">
    <text evidence="5">The sequence shown here is derived from an EMBL/GenBank/DDBJ whole genome shotgun (WGS) entry which is preliminary data.</text>
</comment>
<evidence type="ECO:0000256" key="3">
    <source>
        <dbReference type="ARBA" id="ARBA00023002"/>
    </source>
</evidence>
<evidence type="ECO:0000256" key="1">
    <source>
        <dbReference type="ARBA" id="ARBA00006484"/>
    </source>
</evidence>
<protein>
    <submittedName>
        <fullName evidence="5">Short-chain dehydrogenase</fullName>
    </submittedName>
</protein>
<evidence type="ECO:0000256" key="2">
    <source>
        <dbReference type="ARBA" id="ARBA00022857"/>
    </source>
</evidence>
<evidence type="ECO:0000313" key="6">
    <source>
        <dbReference type="Proteomes" id="UP000282312"/>
    </source>
</evidence>
<dbReference type="Proteomes" id="UP000282312">
    <property type="component" value="Unassembled WGS sequence"/>
</dbReference>
<organism evidence="5 6">
    <name type="scientific">Micromonospora inaquosa</name>
    <dbReference type="NCBI Taxonomy" id="2203716"/>
    <lineage>
        <taxon>Bacteria</taxon>
        <taxon>Bacillati</taxon>
        <taxon>Actinomycetota</taxon>
        <taxon>Actinomycetes</taxon>
        <taxon>Micromonosporales</taxon>
        <taxon>Micromonosporaceae</taxon>
        <taxon>Micromonospora</taxon>
    </lineage>
</organism>
<keyword evidence="2" id="KW-0521">NADP</keyword>